<accession>A0ABP9R8T7</accession>
<dbReference type="Pfam" id="PF08808">
    <property type="entry name" value="RES"/>
    <property type="match status" value="1"/>
</dbReference>
<gene>
    <name evidence="2" type="ORF">GCM10023342_10180</name>
    <name evidence="3" type="ORF">GCM10023342_14370</name>
</gene>
<evidence type="ECO:0000313" key="2">
    <source>
        <dbReference type="EMBL" id="GAA5172822.1"/>
    </source>
</evidence>
<reference evidence="4" key="2">
    <citation type="journal article" date="2019" name="Int. J. Syst. Evol. Microbiol.">
        <title>The Global Catalogue of Microorganisms (GCM) 10K type strain sequencing project: providing services to taxonomists for standard genome sequencing and annotation.</title>
        <authorList>
            <consortium name="The Broad Institute Genomics Platform"/>
            <consortium name="The Broad Institute Genome Sequencing Center for Infectious Disease"/>
            <person name="Wu L."/>
            <person name="Ma J."/>
        </authorList>
    </citation>
    <scope>NUCLEOTIDE SEQUENCE [LARGE SCALE GENOMIC DNA]</scope>
    <source>
        <strain evidence="4">JCM 18472</strain>
    </source>
</reference>
<dbReference type="Proteomes" id="UP001500074">
    <property type="component" value="Unassembled WGS sequence"/>
</dbReference>
<evidence type="ECO:0000259" key="1">
    <source>
        <dbReference type="SMART" id="SM00953"/>
    </source>
</evidence>
<sequence length="139" mass="15543">MSQPYRRFRPSLALEELTALAEYRQLSTLMSPGIIVVSYTVQLASVVDFSHGCSADWDAPWQEIGCDWRRLWFNEHIEPPSWLLGDLALEAGASGILFPSIANPGGTNLAIYTDALGNQDSLEVYDPDGRLRVDQTSWR</sequence>
<evidence type="ECO:0000313" key="3">
    <source>
        <dbReference type="EMBL" id="GAA5174136.1"/>
    </source>
</evidence>
<dbReference type="EMBL" id="BAABKI010000011">
    <property type="protein sequence ID" value="GAA5172822.1"/>
    <property type="molecule type" value="Genomic_DNA"/>
</dbReference>
<dbReference type="SMART" id="SM00953">
    <property type="entry name" value="RES"/>
    <property type="match status" value="1"/>
</dbReference>
<keyword evidence="4" id="KW-1185">Reference proteome</keyword>
<proteinExistence type="predicted"/>
<evidence type="ECO:0000313" key="4">
    <source>
        <dbReference type="Proteomes" id="UP001500074"/>
    </source>
</evidence>
<dbReference type="EMBL" id="BAABKI010000016">
    <property type="protein sequence ID" value="GAA5174136.1"/>
    <property type="molecule type" value="Genomic_DNA"/>
</dbReference>
<organism evidence="2 4">
    <name type="scientific">Modicisalibacter zincidurans</name>
    <dbReference type="NCBI Taxonomy" id="1178777"/>
    <lineage>
        <taxon>Bacteria</taxon>
        <taxon>Pseudomonadati</taxon>
        <taxon>Pseudomonadota</taxon>
        <taxon>Gammaproteobacteria</taxon>
        <taxon>Oceanospirillales</taxon>
        <taxon>Halomonadaceae</taxon>
        <taxon>Modicisalibacter</taxon>
    </lineage>
</organism>
<protein>
    <recommendedName>
        <fullName evidence="1">RES domain-containing protein</fullName>
    </recommendedName>
</protein>
<feature type="domain" description="RES" evidence="1">
    <location>
        <begin position="1"/>
        <end position="120"/>
    </location>
</feature>
<reference evidence="2" key="1">
    <citation type="journal article" date="2014" name="Int. J. Syst. Evol. Microbiol.">
        <title>Complete genome of a new Firmicutes species belonging to the dominant human colonic microbiota ('Ruminococcus bicirculans') reveals two chromosomes and a selective capacity to utilize plant glucans.</title>
        <authorList>
            <consortium name="NISC Comparative Sequencing Program"/>
            <person name="Wegmann U."/>
            <person name="Louis P."/>
            <person name="Goesmann A."/>
            <person name="Henrissat B."/>
            <person name="Duncan S.H."/>
            <person name="Flint H.J."/>
        </authorList>
    </citation>
    <scope>NUCLEOTIDE SEQUENCE</scope>
    <source>
        <strain evidence="2">JCM 18472</strain>
    </source>
</reference>
<name>A0ABP9R8T7_9GAMM</name>
<comment type="caution">
    <text evidence="2">The sequence shown here is derived from an EMBL/GenBank/DDBJ whole genome shotgun (WGS) entry which is preliminary data.</text>
</comment>
<dbReference type="InterPro" id="IPR014914">
    <property type="entry name" value="RES_dom"/>
</dbReference>
<reference evidence="2" key="3">
    <citation type="submission" date="2023-12" db="EMBL/GenBank/DDBJ databases">
        <authorList>
            <person name="Sun Q."/>
            <person name="Inoue M."/>
        </authorList>
    </citation>
    <scope>NUCLEOTIDE SEQUENCE</scope>
    <source>
        <strain evidence="2">JCM 18472</strain>
    </source>
</reference>